<organism evidence="11 12">
    <name type="scientific">Candidatus Spyradenecus faecavium</name>
    <dbReference type="NCBI Taxonomy" id="2840947"/>
    <lineage>
        <taxon>Bacteria</taxon>
        <taxon>Pseudomonadati</taxon>
        <taxon>Lentisphaerota</taxon>
        <taxon>Lentisphaeria</taxon>
        <taxon>Lentisphaerales</taxon>
        <taxon>Lentisphaeraceae</taxon>
        <taxon>Lentisphaeraceae incertae sedis</taxon>
        <taxon>Candidatus Spyradenecus</taxon>
    </lineage>
</organism>
<dbReference type="GO" id="GO:0005886">
    <property type="term" value="C:plasma membrane"/>
    <property type="evidence" value="ECO:0007669"/>
    <property type="project" value="UniProtKB-SubCell"/>
</dbReference>
<feature type="transmembrane region" description="Helical" evidence="9">
    <location>
        <begin position="535"/>
        <end position="553"/>
    </location>
</feature>
<evidence type="ECO:0000256" key="9">
    <source>
        <dbReference type="HAMAP-Rule" id="MF_01148"/>
    </source>
</evidence>
<evidence type="ECO:0000256" key="8">
    <source>
        <dbReference type="ARBA" id="ARBA00023315"/>
    </source>
</evidence>
<comment type="subcellular location">
    <subcellularLocation>
        <location evidence="1 9">Cell membrane</location>
        <topology evidence="1 9">Multi-pass membrane protein</topology>
    </subcellularLocation>
</comment>
<dbReference type="EMBL" id="DVOR01000026">
    <property type="protein sequence ID" value="HIV08632.1"/>
    <property type="molecule type" value="Genomic_DNA"/>
</dbReference>
<dbReference type="GO" id="GO:0016410">
    <property type="term" value="F:N-acyltransferase activity"/>
    <property type="evidence" value="ECO:0007669"/>
    <property type="project" value="UniProtKB-UniRule"/>
</dbReference>
<keyword evidence="8 9" id="KW-0012">Acyltransferase</keyword>
<feature type="transmembrane region" description="Helical" evidence="9">
    <location>
        <begin position="50"/>
        <end position="68"/>
    </location>
</feature>
<evidence type="ECO:0000256" key="7">
    <source>
        <dbReference type="ARBA" id="ARBA00023136"/>
    </source>
</evidence>
<dbReference type="Pfam" id="PF20154">
    <property type="entry name" value="LNT_N"/>
    <property type="match status" value="1"/>
</dbReference>
<feature type="transmembrane region" description="Helical" evidence="9">
    <location>
        <begin position="166"/>
        <end position="188"/>
    </location>
</feature>
<dbReference type="PROSITE" id="PS50263">
    <property type="entry name" value="CN_HYDROLASE"/>
    <property type="match status" value="1"/>
</dbReference>
<evidence type="ECO:0000259" key="10">
    <source>
        <dbReference type="PROSITE" id="PS50263"/>
    </source>
</evidence>
<keyword evidence="4 9" id="KW-0808">Transferase</keyword>
<dbReference type="InterPro" id="IPR036526">
    <property type="entry name" value="C-N_Hydrolase_sf"/>
</dbReference>
<comment type="caution">
    <text evidence="11">The sequence shown here is derived from an EMBL/GenBank/DDBJ whole genome shotgun (WGS) entry which is preliminary data.</text>
</comment>
<evidence type="ECO:0000256" key="1">
    <source>
        <dbReference type="ARBA" id="ARBA00004651"/>
    </source>
</evidence>
<evidence type="ECO:0000256" key="3">
    <source>
        <dbReference type="ARBA" id="ARBA00022475"/>
    </source>
</evidence>
<dbReference type="PANTHER" id="PTHR38686">
    <property type="entry name" value="APOLIPOPROTEIN N-ACYLTRANSFERASE"/>
    <property type="match status" value="1"/>
</dbReference>
<gene>
    <name evidence="9 11" type="primary">lnt</name>
    <name evidence="11" type="ORF">IAC79_00760</name>
</gene>
<feature type="transmembrane region" description="Helical" evidence="9">
    <location>
        <begin position="141"/>
        <end position="160"/>
    </location>
</feature>
<dbReference type="InterPro" id="IPR019734">
    <property type="entry name" value="TPR_rpt"/>
</dbReference>
<dbReference type="CDD" id="cd07571">
    <property type="entry name" value="ALP_N-acyl_transferase"/>
    <property type="match status" value="1"/>
</dbReference>
<sequence length="1343" mass="144397">MKMTLLQSAAALFAAALLVSLWPPFGQTGNVWFALVPLLLVVRHAPPRRAFWLGGLAGFASWVGQLWWMLSLTDNDGPWFLVVPALLGLSAVLALFVAAFAGLAAALRARLSAAPGPGRVALALVLEPALWAGLECLRSHLFTGFAWNPLGLALAVPAWLPMAQVAALGGAALASALVVAVNGAVATLCERLWGAVTHTGPADFRGRALLSLETILPFVPLLAAFLWGTHRIAAYDALLRDAPRASVVAEATDVPSVFAEGRVSPLWSPDTLTRARSVALLRPDLWLWPESAVFEFAFPDAVGAKAALTRLAAEAGTPLLLGGIHRAPEGGWYNAALLFTDAGLGQVYGKRHLVPFGEYIPLDKTFPWLQRFAPTGLSNVPGRDVTVLTLPSGLTVGPLICFEDTVAGVARESVNDGARLLLNLSNDAWYAGSAEADQHARQAALRCIETGVPMARSANRGSVVAYDAVGRPVESLAAFTRDVISGVAPTYLPLTERPFAGPYLRFGELAFGAPCAAFVLCLAAWLLLRRRRPDPRLAAVLLLALLPLAPLRAQPAGDSLLPAAGMALDDGNLNIAERAARDLLAKLGVTPEERARATEVLIRADLAKEAWDTALKRIDECPELPAERRLVFTLAALNGRRDFAAAQRAFEAARPSADTEWGVAALRQALRADLELGRTLQASARFSAVNAAKGADARTRAENALAWVDRFPNAQSRAALLAAAGEADRGDVWLDCALALPKAYAGAADRDAALATLLRLLDAPGLSSSVEARLALAASALASDPAQAITLARRAVEVARVDDLRRQALATLGTLLCGDPDPAAVKEGLDALDQAVRLDPSAADAPSLLLYIAETLAAQGRHEDALAAYDRWVAGYDVPELRVRVRRGRGRTLLAAGRPDEALASLTEAIELADTATLRRELRIEAVEAALAAKRYARAETLCQELLKEAPSAAISLRLARALEAAGDNESARRAYAATRDDPQASEDDAYTAATRLAALLAKEGRLQAAIAEFTRFLPRTQNPAHQATLRLERGRAYYALAQRDSDRFQLGRARDDFAALEGADDPAIAAEARFFLVLCLYGLGDDDRARTLAQTYLDDYPDSPRVPDMILWLAKSDFNRGEYEAAAQGFRTFAERWPDDPRVPNARFLAARAAYQAGDYAHAIELVAALAETAPQADILPDARFLQAEALVELARFGEAAELLSRLIRHSPDAPWVGEAHGLLGDCLRITATNDPARYELAYKNYRAALDRLNDGRDPDAAARYAYQIGRVYEKQERLDLAVKQYYALLYAAADLTAQAYAAEGRRWVDRARTRLEAIETARGRRAQYERLAARLRAAGLA</sequence>
<name>A0A9D1NLI8_9BACT</name>
<reference evidence="11" key="1">
    <citation type="submission" date="2020-10" db="EMBL/GenBank/DDBJ databases">
        <authorList>
            <person name="Gilroy R."/>
        </authorList>
    </citation>
    <scope>NUCLEOTIDE SEQUENCE</scope>
    <source>
        <strain evidence="11">35461</strain>
    </source>
</reference>
<keyword evidence="3 9" id="KW-1003">Cell membrane</keyword>
<feature type="transmembrane region" description="Helical" evidence="9">
    <location>
        <begin position="209"/>
        <end position="228"/>
    </location>
</feature>
<feature type="transmembrane region" description="Helical" evidence="9">
    <location>
        <begin position="80"/>
        <end position="104"/>
    </location>
</feature>
<dbReference type="HAMAP" id="MF_01148">
    <property type="entry name" value="Lnt"/>
    <property type="match status" value="1"/>
</dbReference>
<evidence type="ECO:0000313" key="12">
    <source>
        <dbReference type="Proteomes" id="UP000886845"/>
    </source>
</evidence>
<dbReference type="SUPFAM" id="SSF48452">
    <property type="entry name" value="TPR-like"/>
    <property type="match status" value="3"/>
</dbReference>
<evidence type="ECO:0000256" key="6">
    <source>
        <dbReference type="ARBA" id="ARBA00022989"/>
    </source>
</evidence>
<dbReference type="Pfam" id="PF13432">
    <property type="entry name" value="TPR_16"/>
    <property type="match status" value="3"/>
</dbReference>
<comment type="pathway">
    <text evidence="9">Protein modification; lipoprotein biosynthesis (N-acyl transfer).</text>
</comment>
<dbReference type="Proteomes" id="UP000886845">
    <property type="component" value="Unassembled WGS sequence"/>
</dbReference>
<keyword evidence="7 9" id="KW-0472">Membrane</keyword>
<evidence type="ECO:0000256" key="2">
    <source>
        <dbReference type="ARBA" id="ARBA00010065"/>
    </source>
</evidence>
<protein>
    <recommendedName>
        <fullName evidence="9">Apolipoprotein N-acyltransferase</fullName>
        <shortName evidence="9">ALP N-acyltransferase</shortName>
        <ecNumber evidence="9">2.3.1.269</ecNumber>
    </recommendedName>
</protein>
<dbReference type="InterPro" id="IPR045378">
    <property type="entry name" value="LNT_N"/>
</dbReference>
<reference evidence="11" key="2">
    <citation type="journal article" date="2021" name="PeerJ">
        <title>Extensive microbial diversity within the chicken gut microbiome revealed by metagenomics and culture.</title>
        <authorList>
            <person name="Gilroy R."/>
            <person name="Ravi A."/>
            <person name="Getino M."/>
            <person name="Pursley I."/>
            <person name="Horton D.L."/>
            <person name="Alikhan N.F."/>
            <person name="Baker D."/>
            <person name="Gharbi K."/>
            <person name="Hall N."/>
            <person name="Watson M."/>
            <person name="Adriaenssens E.M."/>
            <person name="Foster-Nyarko E."/>
            <person name="Jarju S."/>
            <person name="Secka A."/>
            <person name="Antonio M."/>
            <person name="Oren A."/>
            <person name="Chaudhuri R.R."/>
            <person name="La Ragione R."/>
            <person name="Hildebrand F."/>
            <person name="Pallen M.J."/>
        </authorList>
    </citation>
    <scope>NUCLEOTIDE SEQUENCE</scope>
    <source>
        <strain evidence="11">35461</strain>
    </source>
</reference>
<proteinExistence type="inferred from homology"/>
<feature type="transmembrane region" description="Helical" evidence="9">
    <location>
        <begin position="509"/>
        <end position="528"/>
    </location>
</feature>
<dbReference type="Gene3D" id="1.25.40.10">
    <property type="entry name" value="Tetratricopeptide repeat domain"/>
    <property type="match status" value="4"/>
</dbReference>
<dbReference type="Pfam" id="PF13424">
    <property type="entry name" value="TPR_12"/>
    <property type="match status" value="1"/>
</dbReference>
<dbReference type="NCBIfam" id="TIGR00546">
    <property type="entry name" value="lnt"/>
    <property type="match status" value="1"/>
</dbReference>
<comment type="similarity">
    <text evidence="2 9">Belongs to the CN hydrolase family. Apolipoprotein N-acyltransferase subfamily.</text>
</comment>
<evidence type="ECO:0000256" key="5">
    <source>
        <dbReference type="ARBA" id="ARBA00022692"/>
    </source>
</evidence>
<accession>A0A9D1NLI8</accession>
<dbReference type="InterPro" id="IPR004563">
    <property type="entry name" value="Apolipo_AcylTrfase"/>
</dbReference>
<evidence type="ECO:0000313" key="11">
    <source>
        <dbReference type="EMBL" id="HIV08632.1"/>
    </source>
</evidence>
<comment type="catalytic activity">
    <reaction evidence="9">
        <text>N-terminal S-1,2-diacyl-sn-glyceryl-L-cysteinyl-[lipoprotein] + a glycerophospholipid = N-acyl-S-1,2-diacyl-sn-glyceryl-L-cysteinyl-[lipoprotein] + a 2-acyl-sn-glycero-3-phospholipid + H(+)</text>
        <dbReference type="Rhea" id="RHEA:48228"/>
        <dbReference type="Rhea" id="RHEA-COMP:14681"/>
        <dbReference type="Rhea" id="RHEA-COMP:14684"/>
        <dbReference type="ChEBI" id="CHEBI:15378"/>
        <dbReference type="ChEBI" id="CHEBI:136912"/>
        <dbReference type="ChEBI" id="CHEBI:140656"/>
        <dbReference type="ChEBI" id="CHEBI:140657"/>
        <dbReference type="ChEBI" id="CHEBI:140660"/>
        <dbReference type="EC" id="2.3.1.269"/>
    </reaction>
</comment>
<dbReference type="InterPro" id="IPR003010">
    <property type="entry name" value="C-N_Hydrolase"/>
</dbReference>
<keyword evidence="6 9" id="KW-1133">Transmembrane helix</keyword>
<dbReference type="EC" id="2.3.1.269" evidence="9"/>
<keyword evidence="5 9" id="KW-0812">Transmembrane</keyword>
<dbReference type="InterPro" id="IPR011990">
    <property type="entry name" value="TPR-like_helical_dom_sf"/>
</dbReference>
<dbReference type="SUPFAM" id="SSF56317">
    <property type="entry name" value="Carbon-nitrogen hydrolase"/>
    <property type="match status" value="1"/>
</dbReference>
<dbReference type="SMART" id="SM00028">
    <property type="entry name" value="TPR"/>
    <property type="match status" value="5"/>
</dbReference>
<dbReference type="PANTHER" id="PTHR38686:SF1">
    <property type="entry name" value="APOLIPOPROTEIN N-ACYLTRANSFERASE"/>
    <property type="match status" value="1"/>
</dbReference>
<dbReference type="Pfam" id="PF00795">
    <property type="entry name" value="CN_hydrolase"/>
    <property type="match status" value="1"/>
</dbReference>
<evidence type="ECO:0000256" key="4">
    <source>
        <dbReference type="ARBA" id="ARBA00022679"/>
    </source>
</evidence>
<feature type="domain" description="CN hydrolase" evidence="10">
    <location>
        <begin position="243"/>
        <end position="492"/>
    </location>
</feature>
<dbReference type="GO" id="GO:0042158">
    <property type="term" value="P:lipoprotein biosynthetic process"/>
    <property type="evidence" value="ECO:0007669"/>
    <property type="project" value="UniProtKB-UniRule"/>
</dbReference>
<dbReference type="Gene3D" id="3.60.110.10">
    <property type="entry name" value="Carbon-nitrogen hydrolase"/>
    <property type="match status" value="1"/>
</dbReference>
<comment type="function">
    <text evidence="9">Catalyzes the phospholipid dependent N-acylation of the N-terminal cysteine of apolipoprotein, the last step in lipoprotein maturation.</text>
</comment>